<protein>
    <submittedName>
        <fullName evidence="1">Uncharacterized protein</fullName>
    </submittedName>
</protein>
<proteinExistence type="predicted"/>
<name>A0ACB9L676_BAUVA</name>
<accession>A0ACB9L676</accession>
<sequence>MKKSGGAEKKRVRRSAAATQNGGRDPNVDAPPRKQNAKKDVFQLFAEKVRDHKDLVSRWAVLQETRVEYFRGKDFVSFLKNHPELKDILESDKNLETEEIANVLLRRNLLVRCDRVVKTVRPGKKKLSTWPAHLEIFPEQVFSENDAFFAWTFVKRRPLWQTLLSFCWPVLTLAICLFPVYPHRCKLLILYSCAGILLLILSLLSIRATVFGALYIILGKRVWFFPNILAEEATLGELFRFWPKKDEEERPKWTTRLFYAIVAVLVILLLRHHAPDEAARARYQKRVSNIIDDVLEWSPRLALSGMMEKQQNVVNTTVSSDSSSQANKTSPEHTASPDSDGAKTFDEHYSDEVIGSEEVADEDKKNE</sequence>
<dbReference type="Proteomes" id="UP000828941">
    <property type="component" value="Chromosome 12"/>
</dbReference>
<dbReference type="EMBL" id="CM039437">
    <property type="protein sequence ID" value="KAI4305073.1"/>
    <property type="molecule type" value="Genomic_DNA"/>
</dbReference>
<reference evidence="1 2" key="1">
    <citation type="journal article" date="2022" name="DNA Res.">
        <title>Chromosomal-level genome assembly of the orchid tree Bauhinia variegata (Leguminosae; Cercidoideae) supports the allotetraploid origin hypothesis of Bauhinia.</title>
        <authorList>
            <person name="Zhong Y."/>
            <person name="Chen Y."/>
            <person name="Zheng D."/>
            <person name="Pang J."/>
            <person name="Liu Y."/>
            <person name="Luo S."/>
            <person name="Meng S."/>
            <person name="Qian L."/>
            <person name="Wei D."/>
            <person name="Dai S."/>
            <person name="Zhou R."/>
        </authorList>
    </citation>
    <scope>NUCLEOTIDE SEQUENCE [LARGE SCALE GENOMIC DNA]</scope>
    <source>
        <strain evidence="1">BV-YZ2020</strain>
    </source>
</reference>
<organism evidence="1 2">
    <name type="scientific">Bauhinia variegata</name>
    <name type="common">Purple orchid tree</name>
    <name type="synonym">Phanera variegata</name>
    <dbReference type="NCBI Taxonomy" id="167791"/>
    <lineage>
        <taxon>Eukaryota</taxon>
        <taxon>Viridiplantae</taxon>
        <taxon>Streptophyta</taxon>
        <taxon>Embryophyta</taxon>
        <taxon>Tracheophyta</taxon>
        <taxon>Spermatophyta</taxon>
        <taxon>Magnoliopsida</taxon>
        <taxon>eudicotyledons</taxon>
        <taxon>Gunneridae</taxon>
        <taxon>Pentapetalae</taxon>
        <taxon>rosids</taxon>
        <taxon>fabids</taxon>
        <taxon>Fabales</taxon>
        <taxon>Fabaceae</taxon>
        <taxon>Cercidoideae</taxon>
        <taxon>Cercideae</taxon>
        <taxon>Bauhiniinae</taxon>
        <taxon>Bauhinia</taxon>
    </lineage>
</organism>
<evidence type="ECO:0000313" key="2">
    <source>
        <dbReference type="Proteomes" id="UP000828941"/>
    </source>
</evidence>
<keyword evidence="2" id="KW-1185">Reference proteome</keyword>
<comment type="caution">
    <text evidence="1">The sequence shown here is derived from an EMBL/GenBank/DDBJ whole genome shotgun (WGS) entry which is preliminary data.</text>
</comment>
<evidence type="ECO:0000313" key="1">
    <source>
        <dbReference type="EMBL" id="KAI4305073.1"/>
    </source>
</evidence>
<gene>
    <name evidence="1" type="ORF">L6164_028462</name>
</gene>